<evidence type="ECO:0000259" key="1">
    <source>
        <dbReference type="PROSITE" id="PS51352"/>
    </source>
</evidence>
<protein>
    <recommendedName>
        <fullName evidence="1">Thioredoxin domain-containing protein</fullName>
    </recommendedName>
</protein>
<evidence type="ECO:0000313" key="2">
    <source>
        <dbReference type="EMBL" id="SUZ92852.1"/>
    </source>
</evidence>
<dbReference type="CDD" id="cd02947">
    <property type="entry name" value="TRX_family"/>
    <property type="match status" value="1"/>
</dbReference>
<reference evidence="2" key="1">
    <citation type="submission" date="2018-05" db="EMBL/GenBank/DDBJ databases">
        <authorList>
            <person name="Lanie J.A."/>
            <person name="Ng W.-L."/>
            <person name="Kazmierczak K.M."/>
            <person name="Andrzejewski T.M."/>
            <person name="Davidsen T.M."/>
            <person name="Wayne K.J."/>
            <person name="Tettelin H."/>
            <person name="Glass J.I."/>
            <person name="Rusch D."/>
            <person name="Podicherti R."/>
            <person name="Tsui H.-C.T."/>
            <person name="Winkler M.E."/>
        </authorList>
    </citation>
    <scope>NUCLEOTIDE SEQUENCE</scope>
</reference>
<dbReference type="SUPFAM" id="SSF52833">
    <property type="entry name" value="Thioredoxin-like"/>
    <property type="match status" value="1"/>
</dbReference>
<organism evidence="2">
    <name type="scientific">marine metagenome</name>
    <dbReference type="NCBI Taxonomy" id="408172"/>
    <lineage>
        <taxon>unclassified sequences</taxon>
        <taxon>metagenomes</taxon>
        <taxon>ecological metagenomes</taxon>
    </lineage>
</organism>
<gene>
    <name evidence="2" type="ORF">METZ01_LOCUS45706</name>
</gene>
<dbReference type="EMBL" id="UINC01002095">
    <property type="protein sequence ID" value="SUZ92852.1"/>
    <property type="molecule type" value="Genomic_DNA"/>
</dbReference>
<dbReference type="InterPro" id="IPR013766">
    <property type="entry name" value="Thioredoxin_domain"/>
</dbReference>
<dbReference type="Gene3D" id="3.40.30.10">
    <property type="entry name" value="Glutaredoxin"/>
    <property type="match status" value="1"/>
</dbReference>
<sequence length="166" mass="19436">MKKLLLFFVFITTIYFQSNISEARIIIPSDEVLSQPLPYPYEGKKVTTEELFNFIDKNRNLRQSIIIFGANWCPDCRILEGTLMLPTVKEFIKKYYSILHIDVGKYDINMSLIEILGLEGQKGIPKVLIFDKKGMPVNLGTSDRWYTARESKTQEIFDYFQKYSLR</sequence>
<accession>A0A381RLY6</accession>
<feature type="domain" description="Thioredoxin" evidence="1">
    <location>
        <begin position="26"/>
        <end position="162"/>
    </location>
</feature>
<name>A0A381RLY6_9ZZZZ</name>
<dbReference type="Pfam" id="PF14595">
    <property type="entry name" value="Thioredoxin_9"/>
    <property type="match status" value="1"/>
</dbReference>
<dbReference type="AlphaFoldDB" id="A0A381RLY6"/>
<dbReference type="InterPro" id="IPR036249">
    <property type="entry name" value="Thioredoxin-like_sf"/>
</dbReference>
<dbReference type="PROSITE" id="PS51352">
    <property type="entry name" value="THIOREDOXIN_2"/>
    <property type="match status" value="1"/>
</dbReference>
<proteinExistence type="predicted"/>